<dbReference type="GO" id="GO:0003677">
    <property type="term" value="F:DNA binding"/>
    <property type="evidence" value="ECO:0007669"/>
    <property type="project" value="InterPro"/>
</dbReference>
<dbReference type="InterPro" id="IPR007627">
    <property type="entry name" value="RNA_pol_sigma70_r2"/>
</dbReference>
<dbReference type="SUPFAM" id="SSF88659">
    <property type="entry name" value="Sigma3 and sigma4 domains of RNA polymerase sigma factors"/>
    <property type="match status" value="1"/>
</dbReference>
<proteinExistence type="inferred from homology"/>
<keyword evidence="3" id="KW-0731">Sigma factor</keyword>
<dbReference type="CDD" id="cd06171">
    <property type="entry name" value="Sigma70_r4"/>
    <property type="match status" value="1"/>
</dbReference>
<dbReference type="InterPro" id="IPR036388">
    <property type="entry name" value="WH-like_DNA-bd_sf"/>
</dbReference>
<comment type="similarity">
    <text evidence="1">Belongs to the sigma-70 factor family. ECF subfamily.</text>
</comment>
<dbReference type="InterPro" id="IPR013324">
    <property type="entry name" value="RNA_pol_sigma_r3/r4-like"/>
</dbReference>
<feature type="domain" description="RNA polymerase sigma factor 70 region 4 type 2" evidence="6">
    <location>
        <begin position="119"/>
        <end position="170"/>
    </location>
</feature>
<evidence type="ECO:0000256" key="3">
    <source>
        <dbReference type="ARBA" id="ARBA00023082"/>
    </source>
</evidence>
<dbReference type="Proteomes" id="UP000193006">
    <property type="component" value="Chromosome"/>
</dbReference>
<feature type="domain" description="RNA polymerase sigma-70 region 2" evidence="5">
    <location>
        <begin position="28"/>
        <end position="83"/>
    </location>
</feature>
<dbReference type="NCBIfam" id="TIGR02937">
    <property type="entry name" value="sigma70-ECF"/>
    <property type="match status" value="1"/>
</dbReference>
<dbReference type="Gene3D" id="1.10.10.10">
    <property type="entry name" value="Winged helix-like DNA-binding domain superfamily/Winged helix DNA-binding domain"/>
    <property type="match status" value="1"/>
</dbReference>
<accession>A0A1X9MIX3</accession>
<keyword evidence="2" id="KW-0805">Transcription regulation</keyword>
<dbReference type="PANTHER" id="PTHR43133">
    <property type="entry name" value="RNA POLYMERASE ECF-TYPE SIGMA FACTO"/>
    <property type="match status" value="1"/>
</dbReference>
<keyword evidence="8" id="KW-1185">Reference proteome</keyword>
<evidence type="ECO:0000313" key="8">
    <source>
        <dbReference type="Proteomes" id="UP000193006"/>
    </source>
</evidence>
<dbReference type="GO" id="GO:0016987">
    <property type="term" value="F:sigma factor activity"/>
    <property type="evidence" value="ECO:0007669"/>
    <property type="project" value="UniProtKB-KW"/>
</dbReference>
<evidence type="ECO:0000259" key="6">
    <source>
        <dbReference type="Pfam" id="PF08281"/>
    </source>
</evidence>
<dbReference type="InterPro" id="IPR013249">
    <property type="entry name" value="RNA_pol_sigma70_r4_t2"/>
</dbReference>
<dbReference type="InterPro" id="IPR013325">
    <property type="entry name" value="RNA_pol_sigma_r2"/>
</dbReference>
<sequence length="180" mass="21352">MEELVQRLKEKDEAAFKQCLELFSNECLRLASLVLKDRYEAEDVVQDAFVAAFDRIHQLQDSKKFKQWLVSIVINECRKRTRRWSFKHVFLRHADDHIEEGTVEDTPETEILRLLDGQSLVKAVQTLDQKYREIIALYYFQEFSVKEIVSMIDEKESTVKSRLARARKQLKDRLEGEQND</sequence>
<evidence type="ECO:0000256" key="4">
    <source>
        <dbReference type="ARBA" id="ARBA00023163"/>
    </source>
</evidence>
<keyword evidence="4" id="KW-0804">Transcription</keyword>
<dbReference type="SUPFAM" id="SSF88946">
    <property type="entry name" value="Sigma2 domain of RNA polymerase sigma factors"/>
    <property type="match status" value="1"/>
</dbReference>
<dbReference type="InterPro" id="IPR039425">
    <property type="entry name" value="RNA_pol_sigma-70-like"/>
</dbReference>
<evidence type="ECO:0000313" key="7">
    <source>
        <dbReference type="EMBL" id="ARK31611.1"/>
    </source>
</evidence>
<dbReference type="Pfam" id="PF04542">
    <property type="entry name" value="Sigma70_r2"/>
    <property type="match status" value="1"/>
</dbReference>
<evidence type="ECO:0000256" key="1">
    <source>
        <dbReference type="ARBA" id="ARBA00010641"/>
    </source>
</evidence>
<dbReference type="STRING" id="199441.BkAM31D_18140"/>
<dbReference type="KEGG" id="bkw:BkAM31D_18140"/>
<dbReference type="Gene3D" id="1.10.1740.10">
    <property type="match status" value="1"/>
</dbReference>
<organism evidence="7 8">
    <name type="scientific">Halalkalibacter krulwichiae</name>
    <dbReference type="NCBI Taxonomy" id="199441"/>
    <lineage>
        <taxon>Bacteria</taxon>
        <taxon>Bacillati</taxon>
        <taxon>Bacillota</taxon>
        <taxon>Bacilli</taxon>
        <taxon>Bacillales</taxon>
        <taxon>Bacillaceae</taxon>
        <taxon>Halalkalibacter</taxon>
    </lineage>
</organism>
<dbReference type="PANTHER" id="PTHR43133:SF51">
    <property type="entry name" value="RNA POLYMERASE SIGMA FACTOR"/>
    <property type="match status" value="1"/>
</dbReference>
<dbReference type="RefSeq" id="WP_066153157.1">
    <property type="nucleotide sequence ID" value="NZ_CP020814.1"/>
</dbReference>
<evidence type="ECO:0000259" key="5">
    <source>
        <dbReference type="Pfam" id="PF04542"/>
    </source>
</evidence>
<dbReference type="Pfam" id="PF08281">
    <property type="entry name" value="Sigma70_r4_2"/>
    <property type="match status" value="1"/>
</dbReference>
<dbReference type="EMBL" id="CP020814">
    <property type="protein sequence ID" value="ARK31611.1"/>
    <property type="molecule type" value="Genomic_DNA"/>
</dbReference>
<evidence type="ECO:0000256" key="2">
    <source>
        <dbReference type="ARBA" id="ARBA00023015"/>
    </source>
</evidence>
<dbReference type="GO" id="GO:0006352">
    <property type="term" value="P:DNA-templated transcription initiation"/>
    <property type="evidence" value="ECO:0007669"/>
    <property type="project" value="InterPro"/>
</dbReference>
<dbReference type="AlphaFoldDB" id="A0A1X9MIX3"/>
<reference evidence="7 8" key="1">
    <citation type="submission" date="2017-04" db="EMBL/GenBank/DDBJ databases">
        <title>Bacillus krulwichiae AM31D Genome sequencing and assembly.</title>
        <authorList>
            <person name="Krulwich T.A."/>
            <person name="Anastor L."/>
            <person name="Ehrlich R."/>
            <person name="Ehrlich G.D."/>
            <person name="Janto B."/>
        </authorList>
    </citation>
    <scope>NUCLEOTIDE SEQUENCE [LARGE SCALE GENOMIC DNA]</scope>
    <source>
        <strain evidence="7 8">AM31D</strain>
    </source>
</reference>
<dbReference type="InterPro" id="IPR014284">
    <property type="entry name" value="RNA_pol_sigma-70_dom"/>
</dbReference>
<protein>
    <submittedName>
        <fullName evidence="7">ECF RNA polymerase sigma factor SigW</fullName>
    </submittedName>
</protein>
<name>A0A1X9MIX3_9BACI</name>
<gene>
    <name evidence="7" type="primary">sigW_2</name>
    <name evidence="7" type="ORF">BkAM31D_18140</name>
</gene>